<name>A0A1A9Z5B6_GLOPL</name>
<feature type="coiled-coil region" evidence="1">
    <location>
        <begin position="115"/>
        <end position="142"/>
    </location>
</feature>
<dbReference type="AlphaFoldDB" id="A0A1A9Z5B6"/>
<evidence type="ECO:0000256" key="1">
    <source>
        <dbReference type="SAM" id="Coils"/>
    </source>
</evidence>
<reference evidence="2" key="2">
    <citation type="submission" date="2020-05" db="UniProtKB">
        <authorList>
            <consortium name="EnsemblMetazoa"/>
        </authorList>
    </citation>
    <scope>IDENTIFICATION</scope>
    <source>
        <strain evidence="2">IAEA</strain>
    </source>
</reference>
<keyword evidence="1" id="KW-0175">Coiled coil</keyword>
<evidence type="ECO:0000313" key="3">
    <source>
        <dbReference type="Proteomes" id="UP000092445"/>
    </source>
</evidence>
<keyword evidence="3" id="KW-1185">Reference proteome</keyword>
<dbReference type="Proteomes" id="UP000092445">
    <property type="component" value="Unassembled WGS sequence"/>
</dbReference>
<protein>
    <submittedName>
        <fullName evidence="2">Uncharacterized protein</fullName>
    </submittedName>
</protein>
<evidence type="ECO:0000313" key="2">
    <source>
        <dbReference type="EnsemblMetazoa" id="GPAI004341-PA"/>
    </source>
</evidence>
<proteinExistence type="predicted"/>
<accession>A0A1A9Z5B6</accession>
<organism evidence="2 3">
    <name type="scientific">Glossina pallidipes</name>
    <name type="common">Tsetse fly</name>
    <dbReference type="NCBI Taxonomy" id="7398"/>
    <lineage>
        <taxon>Eukaryota</taxon>
        <taxon>Metazoa</taxon>
        <taxon>Ecdysozoa</taxon>
        <taxon>Arthropoda</taxon>
        <taxon>Hexapoda</taxon>
        <taxon>Insecta</taxon>
        <taxon>Pterygota</taxon>
        <taxon>Neoptera</taxon>
        <taxon>Endopterygota</taxon>
        <taxon>Diptera</taxon>
        <taxon>Brachycera</taxon>
        <taxon>Muscomorpha</taxon>
        <taxon>Hippoboscoidea</taxon>
        <taxon>Glossinidae</taxon>
        <taxon>Glossina</taxon>
    </lineage>
</organism>
<dbReference type="VEuPathDB" id="VectorBase:GPAI004341"/>
<reference evidence="3" key="1">
    <citation type="submission" date="2014-03" db="EMBL/GenBank/DDBJ databases">
        <authorList>
            <person name="Aksoy S."/>
            <person name="Warren W."/>
            <person name="Wilson R.K."/>
        </authorList>
    </citation>
    <scope>NUCLEOTIDE SEQUENCE [LARGE SCALE GENOMIC DNA]</scope>
    <source>
        <strain evidence="3">IAEA</strain>
    </source>
</reference>
<sequence>MFPTNCLAQRKECIVVTSPEPTRFSSSNIASSSSVRLANILPISLSTFTETLGVGPLPAADIADEPLIPAFTAGVAMALGSIFVSLLVSSLIPKPGNDGALSAATGGYCKLCKAVKTKSNKNENGEEEEEEEEEEIKLELSKTVPAATPTPVAFAAELLTPPAFVPATKPARSRVFHVSRKQSIYCFVHLRYCPHLLMICITTGIPFTADNVFNAFYGNQPRKPVPSQTTHTRTYSIQHISHFKATTTTNHKSYLMLQVL</sequence>
<dbReference type="EnsemblMetazoa" id="GPAI004341-RA">
    <property type="protein sequence ID" value="GPAI004341-PA"/>
    <property type="gene ID" value="GPAI004341"/>
</dbReference>